<dbReference type="SUPFAM" id="SSF53098">
    <property type="entry name" value="Ribonuclease H-like"/>
    <property type="match status" value="1"/>
</dbReference>
<dbReference type="GO" id="GO:0005634">
    <property type="term" value="C:nucleus"/>
    <property type="evidence" value="ECO:0007669"/>
    <property type="project" value="UniProtKB-SubCell"/>
</dbReference>
<keyword evidence="11" id="KW-1185">Reference proteome</keyword>
<dbReference type="InterPro" id="IPR036397">
    <property type="entry name" value="RNaseH_sf"/>
</dbReference>
<dbReference type="InterPro" id="IPR012337">
    <property type="entry name" value="RNaseH-like_sf"/>
</dbReference>
<accession>I2GZF4</accession>
<evidence type="ECO:0000256" key="1">
    <source>
        <dbReference type="ARBA" id="ARBA00000077"/>
    </source>
</evidence>
<dbReference type="KEGG" id="tbl:TBLA_0B06855"/>
<organism evidence="10 11">
    <name type="scientific">Henningerozyma blattae (strain ATCC 34711 / CBS 6284 / DSM 70876 / NBRC 10599 / NRRL Y-10934 / UCD 77-7)</name>
    <name type="common">Yeast</name>
    <name type="synonym">Tetrapisispora blattae</name>
    <dbReference type="NCBI Taxonomy" id="1071380"/>
    <lineage>
        <taxon>Eukaryota</taxon>
        <taxon>Fungi</taxon>
        <taxon>Dikarya</taxon>
        <taxon>Ascomycota</taxon>
        <taxon>Saccharomycotina</taxon>
        <taxon>Saccharomycetes</taxon>
        <taxon>Saccharomycetales</taxon>
        <taxon>Saccharomycetaceae</taxon>
        <taxon>Henningerozyma</taxon>
    </lineage>
</organism>
<evidence type="ECO:0000259" key="9">
    <source>
        <dbReference type="PROSITE" id="PS50994"/>
    </source>
</evidence>
<comment type="subcellular location">
    <subcellularLocation>
        <location evidence="3">Cytoplasm</location>
    </subcellularLocation>
    <subcellularLocation>
        <location evidence="2">Nucleus</location>
    </subcellularLocation>
</comment>
<dbReference type="PANTHER" id="PTHR37984">
    <property type="entry name" value="PROTEIN CBG26694"/>
    <property type="match status" value="1"/>
</dbReference>
<dbReference type="Proteomes" id="UP000002866">
    <property type="component" value="Chromosome 2"/>
</dbReference>
<dbReference type="STRING" id="1071380.I2GZF4"/>
<dbReference type="HOGENOM" id="CLU_000384_6_1_1"/>
<dbReference type="InParanoid" id="I2GZF4"/>
<dbReference type="Gene3D" id="3.30.420.10">
    <property type="entry name" value="Ribonuclease H-like superfamily/Ribonuclease H"/>
    <property type="match status" value="1"/>
</dbReference>
<dbReference type="InterPro" id="IPR001584">
    <property type="entry name" value="Integrase_cat-core"/>
</dbReference>
<evidence type="ECO:0000256" key="7">
    <source>
        <dbReference type="ARBA" id="ARBA00025590"/>
    </source>
</evidence>
<name>I2GZF4_HENB6</name>
<feature type="domain" description="Integrase catalytic" evidence="9">
    <location>
        <begin position="31"/>
        <end position="204"/>
    </location>
</feature>
<protein>
    <recommendedName>
        <fullName evidence="9">Integrase catalytic domain-containing protein</fullName>
    </recommendedName>
</protein>
<evidence type="ECO:0000256" key="4">
    <source>
        <dbReference type="ARBA" id="ARBA00022490"/>
    </source>
</evidence>
<dbReference type="PANTHER" id="PTHR37984:SF15">
    <property type="entry name" value="INTEGRASE CATALYTIC DOMAIN-CONTAINING PROTEIN"/>
    <property type="match status" value="1"/>
</dbReference>
<dbReference type="GO" id="GO:0004523">
    <property type="term" value="F:RNA-DNA hybrid ribonuclease activity"/>
    <property type="evidence" value="ECO:0007669"/>
    <property type="project" value="UniProtKB-EC"/>
</dbReference>
<evidence type="ECO:0000256" key="5">
    <source>
        <dbReference type="ARBA" id="ARBA00022884"/>
    </source>
</evidence>
<comment type="catalytic activity">
    <reaction evidence="1">
        <text>Endonucleolytic cleavage to 5'-phosphomonoester.</text>
        <dbReference type="EC" id="3.1.26.4"/>
    </reaction>
</comment>
<keyword evidence="4" id="KW-0963">Cytoplasm</keyword>
<dbReference type="PROSITE" id="PS50994">
    <property type="entry name" value="INTEGRASE"/>
    <property type="match status" value="1"/>
</dbReference>
<sequence>MTVDIKTYVKSCLQCQLMKSYRPNVDGTLKPLNIPTGRWLDISIDFITGVPATLFIKMNMILVVVNRFSKRAHFIATNKDCGSQETLNLLYWFVFCYHGFPRSIVSERDIRFTTGVYKELTERLGIQLKLSSTNHPQTDRQTEATNKTLGRLLRSYCCNDQRQWDRFLPHLEFVYNSTFQRSLQAAPFEVNIGFVPNEPLLDTGNVLSSRSDAAVEITKNLKAISLRTSDILRENQETLEFQTNIHRNEPNYKVGDLVLLHRDAYFTGGRYTKIQPIFLGPFKLVKLQNNTCELDLPSSFKKHRTININAGI</sequence>
<dbReference type="RefSeq" id="XP_004179025.1">
    <property type="nucleotide sequence ID" value="XM_004178977.1"/>
</dbReference>
<comment type="function">
    <text evidence="8">Integrase (IN) targets the VLP to the nucleus, where a subparticle preintegration complex (PIC) containing at least integrase and the newly synthesized dsDNA copy of the retrotransposon must transit the nuclear membrane. Once in the nucleus, integrase performs the integration of the dsDNA into the host genome.</text>
</comment>
<evidence type="ECO:0000256" key="6">
    <source>
        <dbReference type="ARBA" id="ARBA00023242"/>
    </source>
</evidence>
<reference evidence="10 11" key="1">
    <citation type="journal article" date="2011" name="Proc. Natl. Acad. Sci. U.S.A.">
        <title>Evolutionary erosion of yeast sex chromosomes by mating-type switching accidents.</title>
        <authorList>
            <person name="Gordon J.L."/>
            <person name="Armisen D."/>
            <person name="Proux-Wera E."/>
            <person name="Oheigeartaigh S.S."/>
            <person name="Byrne K.P."/>
            <person name="Wolfe K.H."/>
        </authorList>
    </citation>
    <scope>NUCLEOTIDE SEQUENCE [LARGE SCALE GENOMIC DNA]</scope>
    <source>
        <strain evidence="11">ATCC 34711 / CBS 6284 / DSM 70876 / NBRC 10599 / NRRL Y-10934 / UCD 77-7</strain>
    </source>
</reference>
<dbReference type="GeneID" id="14494414"/>
<evidence type="ECO:0000256" key="3">
    <source>
        <dbReference type="ARBA" id="ARBA00004496"/>
    </source>
</evidence>
<dbReference type="GO" id="GO:0003723">
    <property type="term" value="F:RNA binding"/>
    <property type="evidence" value="ECO:0007669"/>
    <property type="project" value="UniProtKB-KW"/>
</dbReference>
<evidence type="ECO:0000256" key="8">
    <source>
        <dbReference type="ARBA" id="ARBA00025615"/>
    </source>
</evidence>
<proteinExistence type="predicted"/>
<keyword evidence="5" id="KW-0694">RNA-binding</keyword>
<dbReference type="GO" id="GO:0005737">
    <property type="term" value="C:cytoplasm"/>
    <property type="evidence" value="ECO:0007669"/>
    <property type="project" value="UniProtKB-SubCell"/>
</dbReference>
<comment type="function">
    <text evidence="7">Reverse transcriptase/ribonuclease H (RT) is a multifunctional enzyme that catalyzes the conversion of the retro-elements RNA genome into dsDNA within the VLP. The enzyme displays a DNA polymerase activity that can copy either DNA or RNA templates, and a ribonuclease H (RNase H) activity that cleaves the RNA strand of RNA-DNA heteroduplexes during plus-strand synthesis and hydrolyzes RNA primers. The conversion leads to a linear dsDNA copy of the retrotransposon that includes long terminal repeats (LTRs) at both ends.</text>
</comment>
<dbReference type="OrthoDB" id="4067902at2759"/>
<dbReference type="InterPro" id="IPR050951">
    <property type="entry name" value="Retrovirus_Pol_polyprotein"/>
</dbReference>
<dbReference type="eggNOG" id="KOG0017">
    <property type="taxonomic scope" value="Eukaryota"/>
</dbReference>
<evidence type="ECO:0000256" key="2">
    <source>
        <dbReference type="ARBA" id="ARBA00004123"/>
    </source>
</evidence>
<evidence type="ECO:0000313" key="11">
    <source>
        <dbReference type="Proteomes" id="UP000002866"/>
    </source>
</evidence>
<evidence type="ECO:0000313" key="10">
    <source>
        <dbReference type="EMBL" id="CCH59506.1"/>
    </source>
</evidence>
<gene>
    <name evidence="10" type="primary">TBLA0B06855</name>
    <name evidence="10" type="ORF">TBLA_0B06855</name>
</gene>
<keyword evidence="6" id="KW-0539">Nucleus</keyword>
<dbReference type="GO" id="GO:0015074">
    <property type="term" value="P:DNA integration"/>
    <property type="evidence" value="ECO:0007669"/>
    <property type="project" value="InterPro"/>
</dbReference>
<dbReference type="AlphaFoldDB" id="I2GZF4"/>
<dbReference type="EMBL" id="HE806317">
    <property type="protein sequence ID" value="CCH59506.1"/>
    <property type="molecule type" value="Genomic_DNA"/>
</dbReference>
<dbReference type="OMA" id="ERTICSI"/>